<reference evidence="1" key="1">
    <citation type="submission" date="2020-09" db="EMBL/GenBank/DDBJ databases">
        <title>Genome-Enabled Discovery of Anthraquinone Biosynthesis in Senna tora.</title>
        <authorList>
            <person name="Kang S.-H."/>
            <person name="Pandey R.P."/>
            <person name="Lee C.-M."/>
            <person name="Sim J.-S."/>
            <person name="Jeong J.-T."/>
            <person name="Choi B.-S."/>
            <person name="Jung M."/>
            <person name="Ginzburg D."/>
            <person name="Zhao K."/>
            <person name="Won S.Y."/>
            <person name="Oh T.-J."/>
            <person name="Yu Y."/>
            <person name="Kim N.-H."/>
            <person name="Lee O.R."/>
            <person name="Lee T.-H."/>
            <person name="Bashyal P."/>
            <person name="Kim T.-S."/>
            <person name="Lee W.-H."/>
            <person name="Kawkins C."/>
            <person name="Kim C.-K."/>
            <person name="Kim J.S."/>
            <person name="Ahn B.O."/>
            <person name="Rhee S.Y."/>
            <person name="Sohng J.K."/>
        </authorList>
    </citation>
    <scope>NUCLEOTIDE SEQUENCE</scope>
    <source>
        <tissue evidence="1">Leaf</tissue>
    </source>
</reference>
<evidence type="ECO:0000313" key="2">
    <source>
        <dbReference type="Proteomes" id="UP000634136"/>
    </source>
</evidence>
<protein>
    <submittedName>
        <fullName evidence="1">Uncharacterized protein</fullName>
    </submittedName>
</protein>
<gene>
    <name evidence="1" type="ORF">G2W53_033997</name>
</gene>
<accession>A0A834WBH6</accession>
<sequence length="65" mass="7151">MRANPLLSLRCVTAALRRLPRSLSLETNCYANKMTGEAVGLVANCQIKIVIEFRAEVEDICQGLS</sequence>
<evidence type="ECO:0000313" key="1">
    <source>
        <dbReference type="EMBL" id="KAF7813021.1"/>
    </source>
</evidence>
<name>A0A834WBH6_9FABA</name>
<dbReference type="EMBL" id="JAAIUW010000010">
    <property type="protein sequence ID" value="KAF7813021.1"/>
    <property type="molecule type" value="Genomic_DNA"/>
</dbReference>
<dbReference type="AlphaFoldDB" id="A0A834WBH6"/>
<comment type="caution">
    <text evidence="1">The sequence shown here is derived from an EMBL/GenBank/DDBJ whole genome shotgun (WGS) entry which is preliminary data.</text>
</comment>
<organism evidence="1 2">
    <name type="scientific">Senna tora</name>
    <dbReference type="NCBI Taxonomy" id="362788"/>
    <lineage>
        <taxon>Eukaryota</taxon>
        <taxon>Viridiplantae</taxon>
        <taxon>Streptophyta</taxon>
        <taxon>Embryophyta</taxon>
        <taxon>Tracheophyta</taxon>
        <taxon>Spermatophyta</taxon>
        <taxon>Magnoliopsida</taxon>
        <taxon>eudicotyledons</taxon>
        <taxon>Gunneridae</taxon>
        <taxon>Pentapetalae</taxon>
        <taxon>rosids</taxon>
        <taxon>fabids</taxon>
        <taxon>Fabales</taxon>
        <taxon>Fabaceae</taxon>
        <taxon>Caesalpinioideae</taxon>
        <taxon>Cassia clade</taxon>
        <taxon>Senna</taxon>
    </lineage>
</organism>
<keyword evidence="2" id="KW-1185">Reference proteome</keyword>
<dbReference type="Proteomes" id="UP000634136">
    <property type="component" value="Unassembled WGS sequence"/>
</dbReference>
<proteinExistence type="predicted"/>